<keyword evidence="2" id="KW-1185">Reference proteome</keyword>
<evidence type="ECO:0000313" key="2">
    <source>
        <dbReference type="Proteomes" id="UP000323506"/>
    </source>
</evidence>
<proteinExistence type="predicted"/>
<name>A0A5D2G3T7_GOSDA</name>
<reference evidence="1 2" key="1">
    <citation type="submission" date="2019-06" db="EMBL/GenBank/DDBJ databases">
        <title>WGS assembly of Gossypium darwinii.</title>
        <authorList>
            <person name="Chen Z.J."/>
            <person name="Sreedasyam A."/>
            <person name="Ando A."/>
            <person name="Song Q."/>
            <person name="De L."/>
            <person name="Hulse-Kemp A."/>
            <person name="Ding M."/>
            <person name="Ye W."/>
            <person name="Kirkbride R."/>
            <person name="Jenkins J."/>
            <person name="Plott C."/>
            <person name="Lovell J."/>
            <person name="Lin Y.-M."/>
            <person name="Vaughn R."/>
            <person name="Liu B."/>
            <person name="Li W."/>
            <person name="Simpson S."/>
            <person name="Scheffler B."/>
            <person name="Saski C."/>
            <person name="Grover C."/>
            <person name="Hu G."/>
            <person name="Conover J."/>
            <person name="Carlson J."/>
            <person name="Shu S."/>
            <person name="Boston L."/>
            <person name="Williams M."/>
            <person name="Peterson D."/>
            <person name="Mcgee K."/>
            <person name="Jones D."/>
            <person name="Wendel J."/>
            <person name="Stelly D."/>
            <person name="Grimwood J."/>
            <person name="Schmutz J."/>
        </authorList>
    </citation>
    <scope>NUCLEOTIDE SEQUENCE [LARGE SCALE GENOMIC DNA]</scope>
    <source>
        <strain evidence="1">1808015.09</strain>
    </source>
</reference>
<gene>
    <name evidence="1" type="ORF">ES288_A06G051000v1</name>
</gene>
<sequence length="55" mass="6100">MFLFYRRTMMGSRIKISTLGVIMLLLLIAPASNTAISCSVVIKDLRLKPQVLSST</sequence>
<organism evidence="1 2">
    <name type="scientific">Gossypium darwinii</name>
    <name type="common">Darwin's cotton</name>
    <name type="synonym">Gossypium barbadense var. darwinii</name>
    <dbReference type="NCBI Taxonomy" id="34276"/>
    <lineage>
        <taxon>Eukaryota</taxon>
        <taxon>Viridiplantae</taxon>
        <taxon>Streptophyta</taxon>
        <taxon>Embryophyta</taxon>
        <taxon>Tracheophyta</taxon>
        <taxon>Spermatophyta</taxon>
        <taxon>Magnoliopsida</taxon>
        <taxon>eudicotyledons</taxon>
        <taxon>Gunneridae</taxon>
        <taxon>Pentapetalae</taxon>
        <taxon>rosids</taxon>
        <taxon>malvids</taxon>
        <taxon>Malvales</taxon>
        <taxon>Malvaceae</taxon>
        <taxon>Malvoideae</taxon>
        <taxon>Gossypium</taxon>
    </lineage>
</organism>
<accession>A0A5D2G3T7</accession>
<dbReference type="AlphaFoldDB" id="A0A5D2G3T7"/>
<dbReference type="Proteomes" id="UP000323506">
    <property type="component" value="Chromosome A06"/>
</dbReference>
<dbReference type="EMBL" id="CM017693">
    <property type="protein sequence ID" value="TYH12238.1"/>
    <property type="molecule type" value="Genomic_DNA"/>
</dbReference>
<protein>
    <submittedName>
        <fullName evidence="1">Uncharacterized protein</fullName>
    </submittedName>
</protein>
<evidence type="ECO:0000313" key="1">
    <source>
        <dbReference type="EMBL" id="TYH12238.1"/>
    </source>
</evidence>